<keyword evidence="3 5" id="KW-0378">Hydrolase</keyword>
<organism evidence="10 11">
    <name type="scientific">Metschnikowia aff. pulcherrima</name>
    <dbReference type="NCBI Taxonomy" id="2163413"/>
    <lineage>
        <taxon>Eukaryota</taxon>
        <taxon>Fungi</taxon>
        <taxon>Dikarya</taxon>
        <taxon>Ascomycota</taxon>
        <taxon>Saccharomycotina</taxon>
        <taxon>Pichiomycetes</taxon>
        <taxon>Metschnikowiaceae</taxon>
        <taxon>Metschnikowia</taxon>
    </lineage>
</organism>
<keyword evidence="4 5" id="KW-0720">Serine protease</keyword>
<dbReference type="Gene3D" id="3.40.50.200">
    <property type="entry name" value="Peptidase S8/S53 domain"/>
    <property type="match status" value="1"/>
</dbReference>
<dbReference type="PANTHER" id="PTHR43806">
    <property type="entry name" value="PEPTIDASE S8"/>
    <property type="match status" value="1"/>
</dbReference>
<dbReference type="PRINTS" id="PR00723">
    <property type="entry name" value="SUBTILISIN"/>
</dbReference>
<dbReference type="InterPro" id="IPR050131">
    <property type="entry name" value="Peptidase_S8_subtilisin-like"/>
</dbReference>
<dbReference type="InterPro" id="IPR015500">
    <property type="entry name" value="Peptidase_S8_subtilisin-rel"/>
</dbReference>
<dbReference type="InterPro" id="IPR000209">
    <property type="entry name" value="Peptidase_S8/S53_dom"/>
</dbReference>
<reference evidence="11" key="1">
    <citation type="submission" date="2019-03" db="EMBL/GenBank/DDBJ databases">
        <title>Snf2 controls pulcherriminic acid biosynthesis and connects pigmentation and antifungal activity of the yeast Metschnikowia pulcherrima.</title>
        <authorList>
            <person name="Gore-Lloyd D."/>
            <person name="Sumann I."/>
            <person name="Brachmann A.O."/>
            <person name="Schneeberger K."/>
            <person name="Ortiz-Merino R.A."/>
            <person name="Moreno-Beltran M."/>
            <person name="Schlaefli M."/>
            <person name="Kirner P."/>
            <person name="Santos Kron A."/>
            <person name="Wolfe K.H."/>
            <person name="Piel J."/>
            <person name="Ahrens C.H."/>
            <person name="Henk D."/>
            <person name="Freimoser F.M."/>
        </authorList>
    </citation>
    <scope>NUCLEOTIDE SEQUENCE [LARGE SCALE GENOMIC DNA]</scope>
    <source>
        <strain evidence="11">APC 1.2</strain>
    </source>
</reference>
<evidence type="ECO:0000256" key="2">
    <source>
        <dbReference type="ARBA" id="ARBA00022670"/>
    </source>
</evidence>
<dbReference type="InterPro" id="IPR023828">
    <property type="entry name" value="Peptidase_S8_Ser-AS"/>
</dbReference>
<dbReference type="GO" id="GO:0006508">
    <property type="term" value="P:proteolysis"/>
    <property type="evidence" value="ECO:0007669"/>
    <property type="project" value="UniProtKB-KW"/>
</dbReference>
<dbReference type="SUPFAM" id="SSF54897">
    <property type="entry name" value="Protease propeptides/inhibitors"/>
    <property type="match status" value="1"/>
</dbReference>
<dbReference type="SUPFAM" id="SSF52743">
    <property type="entry name" value="Subtilisin-like"/>
    <property type="match status" value="1"/>
</dbReference>
<dbReference type="InterPro" id="IPR023827">
    <property type="entry name" value="Peptidase_S8_Asp-AS"/>
</dbReference>
<sequence>MKAMISLFFWLAVSCAMLIPISDPGSMSEVASSLHSAYPTKVAIQEPASIETHEATDQGSRLYIVVLKDGYEKEEYEAHNDWVASEIQKINKRDLFCNVTSQEHTEPEFFNVLSFKGYSGYIPSDLISTVNADPMVAFIEEDSMIHADGISKQKDAPWGLARVSHRDPAQPSVGQYLYDEEGGRGVTAYVLDTGVKTSHPDFEGRALCGKLSDKTCLDDNGHGSHIAGTIAGKTYGIAKKVDLVALKVLDANANGKVSDAIKGLEYAAQMHKAKVAAKEKGYKGSVVNLSASGKVSKSIELAVNAAIAAGLHVVVTAGNNNVDACNISPARASGPITVAATNDKDKKAGFSNWGKCVDIFAPGEAIKSVGLSDNAQYWSGTSMAAPHVTGLLSYFLSLQPEHNSEYGSKLISPADLKKRFIQYGTRNMIGGIDDATPNVLAYNGAGNDLSDFWN</sequence>
<evidence type="ECO:0000256" key="6">
    <source>
        <dbReference type="RuleBase" id="RU003355"/>
    </source>
</evidence>
<accession>A0A4P6XKL2</accession>
<comment type="similarity">
    <text evidence="1 5 6">Belongs to the peptidase S8 family.</text>
</comment>
<dbReference type="Proteomes" id="UP000292447">
    <property type="component" value="Chromosome II"/>
</dbReference>
<evidence type="ECO:0000256" key="5">
    <source>
        <dbReference type="PROSITE-ProRule" id="PRU01240"/>
    </source>
</evidence>
<evidence type="ECO:0000313" key="10">
    <source>
        <dbReference type="EMBL" id="QBM87259.1"/>
    </source>
</evidence>
<evidence type="ECO:0000256" key="7">
    <source>
        <dbReference type="SAM" id="SignalP"/>
    </source>
</evidence>
<dbReference type="Pfam" id="PF05922">
    <property type="entry name" value="Inhibitor_I9"/>
    <property type="match status" value="1"/>
</dbReference>
<feature type="active site" description="Charge relay system" evidence="5">
    <location>
        <position position="382"/>
    </location>
</feature>
<evidence type="ECO:0000313" key="11">
    <source>
        <dbReference type="Proteomes" id="UP000292447"/>
    </source>
</evidence>
<dbReference type="PROSITE" id="PS51257">
    <property type="entry name" value="PROKAR_LIPOPROTEIN"/>
    <property type="match status" value="1"/>
</dbReference>
<feature type="active site" description="Charge relay system" evidence="5">
    <location>
        <position position="192"/>
    </location>
</feature>
<dbReference type="InterPro" id="IPR010259">
    <property type="entry name" value="S8pro/Inhibitor_I9"/>
</dbReference>
<evidence type="ECO:0000259" key="9">
    <source>
        <dbReference type="Pfam" id="PF05922"/>
    </source>
</evidence>
<feature type="domain" description="Peptidase S8/S53" evidence="8">
    <location>
        <begin position="183"/>
        <end position="418"/>
    </location>
</feature>
<dbReference type="Gene3D" id="3.30.70.80">
    <property type="entry name" value="Peptidase S8 propeptide/proteinase inhibitor I9"/>
    <property type="match status" value="1"/>
</dbReference>
<feature type="domain" description="Inhibitor I9" evidence="9">
    <location>
        <begin position="63"/>
        <end position="146"/>
    </location>
</feature>
<evidence type="ECO:0000256" key="4">
    <source>
        <dbReference type="ARBA" id="ARBA00022825"/>
    </source>
</evidence>
<keyword evidence="2 5" id="KW-0645">Protease</keyword>
<dbReference type="InterPro" id="IPR022398">
    <property type="entry name" value="Peptidase_S8_His-AS"/>
</dbReference>
<gene>
    <name evidence="10" type="primary">MPUL0B04590</name>
    <name evidence="10" type="ORF">METSCH_B04590</name>
</gene>
<dbReference type="CDD" id="cd04077">
    <property type="entry name" value="Peptidases_S8_PCSK9_ProteinaseK_like"/>
    <property type="match status" value="1"/>
</dbReference>
<dbReference type="AlphaFoldDB" id="A0A4P6XKL2"/>
<protein>
    <submittedName>
        <fullName evidence="10">Cerevisin</fullName>
    </submittedName>
</protein>
<dbReference type="PROSITE" id="PS00137">
    <property type="entry name" value="SUBTILASE_HIS"/>
    <property type="match status" value="1"/>
</dbReference>
<proteinExistence type="inferred from homology"/>
<dbReference type="InterPro" id="IPR037045">
    <property type="entry name" value="S8pro/Inhibitor_I9_sf"/>
</dbReference>
<dbReference type="Pfam" id="PF00082">
    <property type="entry name" value="Peptidase_S8"/>
    <property type="match status" value="1"/>
</dbReference>
<evidence type="ECO:0000259" key="8">
    <source>
        <dbReference type="Pfam" id="PF00082"/>
    </source>
</evidence>
<feature type="active site" description="Charge relay system" evidence="5">
    <location>
        <position position="222"/>
    </location>
</feature>
<dbReference type="PANTHER" id="PTHR43806:SF11">
    <property type="entry name" value="CEREVISIN-RELATED"/>
    <property type="match status" value="1"/>
</dbReference>
<dbReference type="InterPro" id="IPR036852">
    <property type="entry name" value="Peptidase_S8/S53_dom_sf"/>
</dbReference>
<evidence type="ECO:0000256" key="3">
    <source>
        <dbReference type="ARBA" id="ARBA00022801"/>
    </source>
</evidence>
<dbReference type="GO" id="GO:0004252">
    <property type="term" value="F:serine-type endopeptidase activity"/>
    <property type="evidence" value="ECO:0007669"/>
    <property type="project" value="UniProtKB-UniRule"/>
</dbReference>
<dbReference type="PROSITE" id="PS00136">
    <property type="entry name" value="SUBTILASE_ASP"/>
    <property type="match status" value="1"/>
</dbReference>
<keyword evidence="7" id="KW-0732">Signal</keyword>
<dbReference type="InterPro" id="IPR034193">
    <property type="entry name" value="PCSK9_ProteinaseK-like"/>
</dbReference>
<dbReference type="PROSITE" id="PS51892">
    <property type="entry name" value="SUBTILASE"/>
    <property type="match status" value="1"/>
</dbReference>
<dbReference type="STRING" id="2163413.A0A4P6XKL2"/>
<evidence type="ECO:0000256" key="1">
    <source>
        <dbReference type="ARBA" id="ARBA00011073"/>
    </source>
</evidence>
<feature type="chain" id="PRO_5020317154" evidence="7">
    <location>
        <begin position="17"/>
        <end position="454"/>
    </location>
</feature>
<dbReference type="PROSITE" id="PS00138">
    <property type="entry name" value="SUBTILASE_SER"/>
    <property type="match status" value="1"/>
</dbReference>
<dbReference type="FunFam" id="3.40.50.200:FF:000007">
    <property type="entry name" value="Subtilisin-like serine protease"/>
    <property type="match status" value="1"/>
</dbReference>
<keyword evidence="11" id="KW-1185">Reference proteome</keyword>
<name>A0A4P6XKL2_9ASCO</name>
<dbReference type="EMBL" id="CP034457">
    <property type="protein sequence ID" value="QBM87259.1"/>
    <property type="molecule type" value="Genomic_DNA"/>
</dbReference>
<feature type="signal peptide" evidence="7">
    <location>
        <begin position="1"/>
        <end position="16"/>
    </location>
</feature>